<dbReference type="EMBL" id="UYIN01000001">
    <property type="protein sequence ID" value="VDG69851.1"/>
    <property type="molecule type" value="Genomic_DNA"/>
</dbReference>
<dbReference type="CDD" id="cd04183">
    <property type="entry name" value="GT2_BcE_like"/>
    <property type="match status" value="1"/>
</dbReference>
<evidence type="ECO:0008006" key="3">
    <source>
        <dbReference type="Google" id="ProtNLM"/>
    </source>
</evidence>
<dbReference type="InterPro" id="IPR029044">
    <property type="entry name" value="Nucleotide-diphossugar_trans"/>
</dbReference>
<dbReference type="RefSeq" id="WP_125147730.1">
    <property type="nucleotide sequence ID" value="NZ_UYIN01000001.1"/>
</dbReference>
<evidence type="ECO:0000313" key="1">
    <source>
        <dbReference type="EMBL" id="VDG69851.1"/>
    </source>
</evidence>
<dbReference type="SUPFAM" id="SSF53448">
    <property type="entry name" value="Nucleotide-diphospho-sugar transferases"/>
    <property type="match status" value="1"/>
</dbReference>
<proteinExistence type="predicted"/>
<reference evidence="1 2" key="1">
    <citation type="submission" date="2018-11" db="EMBL/GenBank/DDBJ databases">
        <authorList>
            <consortium name="Pathogen Informatics"/>
        </authorList>
    </citation>
    <scope>NUCLEOTIDE SEQUENCE [LARGE SCALE GENOMIC DNA]</scope>
    <source>
        <strain evidence="1 2">NCTC10913</strain>
    </source>
</reference>
<organism evidence="1 2">
    <name type="scientific">Clostridium carnis</name>
    <dbReference type="NCBI Taxonomy" id="1530"/>
    <lineage>
        <taxon>Bacteria</taxon>
        <taxon>Bacillati</taxon>
        <taxon>Bacillota</taxon>
        <taxon>Clostridia</taxon>
        <taxon>Eubacteriales</taxon>
        <taxon>Clostridiaceae</taxon>
        <taxon>Clostridium</taxon>
    </lineage>
</organism>
<gene>
    <name evidence="1" type="ORF">NCTC10913_00486</name>
</gene>
<name>A0ABY6SNY3_9CLOT</name>
<dbReference type="Proteomes" id="UP000277570">
    <property type="component" value="Unassembled WGS sequence"/>
</dbReference>
<keyword evidence="2" id="KW-1185">Reference proteome</keyword>
<evidence type="ECO:0000313" key="2">
    <source>
        <dbReference type="Proteomes" id="UP000277570"/>
    </source>
</evidence>
<dbReference type="Gene3D" id="3.90.550.10">
    <property type="entry name" value="Spore Coat Polysaccharide Biosynthesis Protein SpsA, Chain A"/>
    <property type="match status" value="1"/>
</dbReference>
<sequence length="259" mass="30213">MKIIIPMTGYGSRFVAAGYKDLKPFIKVQGKPIVEWIVKGMYPNETNFLFVCRKEHLDNDKTMKERLLEIAPTADIFEVDNWLKKGPVFDVLRASDKIDDDEPCIINYCDFYMTWDWNKFKTDVIDRACDGAVPCYTGFHPNLLPEKNYYASCLTDKNDDLIEIREKYSFEKDKTKAKHSPGVYYFKTGALLKKYCNKLVNSDQSINGEYYASLPYNFMVKDGLKVWIPTNVDKFCQWGTPEDMKEYLFWTEVARGMSK</sequence>
<comment type="caution">
    <text evidence="1">The sequence shown here is derived from an EMBL/GenBank/DDBJ whole genome shotgun (WGS) entry which is preliminary data.</text>
</comment>
<accession>A0ABY6SNY3</accession>
<protein>
    <recommendedName>
        <fullName evidence="3">Capsular biosynthesis protein</fullName>
    </recommendedName>
</protein>